<feature type="compositionally biased region" description="Low complexity" evidence="1">
    <location>
        <begin position="237"/>
        <end position="257"/>
    </location>
</feature>
<feature type="compositionally biased region" description="Polar residues" evidence="1">
    <location>
        <begin position="332"/>
        <end position="347"/>
    </location>
</feature>
<protein>
    <submittedName>
        <fullName evidence="3">Uncharacterized protein</fullName>
    </submittedName>
</protein>
<accession>A0A8H6F9T9</accession>
<gene>
    <name evidence="3" type="ORF">HO133_003030</name>
</gene>
<keyword evidence="2" id="KW-0732">Signal</keyword>
<feature type="region of interest" description="Disordered" evidence="1">
    <location>
        <begin position="163"/>
        <end position="265"/>
    </location>
</feature>
<proteinExistence type="predicted"/>
<sequence length="347" mass="37296">MPAPLAKGLILTISLICAAGLAIYENPQVRQWIDESRRKAAIALYSLGDEVAPQSESRNTSPDASTREDEDPEAVERRRRARHEILERGRMIEERRRSKQAARGKARSFDDLVDRDGALKVEETTATSSAAEAQPEEPGLRLRHIESRAAALGSAYADPFADEMGVPIMDAPPLPQEQEPDTISGSSTPTHPASSASPPILRDSPASPPVPPKPAAYQPQRLLIDTDEVSNHPSEQLLDLTPTTSASSAAADLAELSNEPQPTRSNFWSVNEWAQNSAPAFYSPPQSEAAGSIEEKMENHTGGSHAGTGEHASQVGSEDMDVMSDDEALVSTPGSWTEVGSQVSEGY</sequence>
<feature type="region of interest" description="Disordered" evidence="1">
    <location>
        <begin position="279"/>
        <end position="347"/>
    </location>
</feature>
<dbReference type="EMBL" id="JACCJB010000016">
    <property type="protein sequence ID" value="KAF6220597.1"/>
    <property type="molecule type" value="Genomic_DNA"/>
</dbReference>
<feature type="compositionally biased region" description="Low complexity" evidence="1">
    <location>
        <begin position="184"/>
        <end position="199"/>
    </location>
</feature>
<reference evidence="3 4" key="1">
    <citation type="journal article" date="2020" name="Genomics">
        <title>Complete, high-quality genomes from long-read metagenomic sequencing of two wolf lichen thalli reveals enigmatic genome architecture.</title>
        <authorList>
            <person name="McKenzie S.K."/>
            <person name="Walston R.F."/>
            <person name="Allen J.L."/>
        </authorList>
    </citation>
    <scope>NUCLEOTIDE SEQUENCE [LARGE SCALE GENOMIC DNA]</scope>
    <source>
        <strain evidence="3">WasteWater1</strain>
    </source>
</reference>
<keyword evidence="4" id="KW-1185">Reference proteome</keyword>
<organism evidence="3 4">
    <name type="scientific">Letharia lupina</name>
    <dbReference type="NCBI Taxonomy" id="560253"/>
    <lineage>
        <taxon>Eukaryota</taxon>
        <taxon>Fungi</taxon>
        <taxon>Dikarya</taxon>
        <taxon>Ascomycota</taxon>
        <taxon>Pezizomycotina</taxon>
        <taxon>Lecanoromycetes</taxon>
        <taxon>OSLEUM clade</taxon>
        <taxon>Lecanoromycetidae</taxon>
        <taxon>Lecanorales</taxon>
        <taxon>Lecanorineae</taxon>
        <taxon>Parmeliaceae</taxon>
        <taxon>Letharia</taxon>
    </lineage>
</organism>
<comment type="caution">
    <text evidence="3">The sequence shown here is derived from an EMBL/GenBank/DDBJ whole genome shotgun (WGS) entry which is preliminary data.</text>
</comment>
<feature type="compositionally biased region" description="Acidic residues" evidence="1">
    <location>
        <begin position="318"/>
        <end position="328"/>
    </location>
</feature>
<evidence type="ECO:0000256" key="1">
    <source>
        <dbReference type="SAM" id="MobiDB-lite"/>
    </source>
</evidence>
<feature type="signal peptide" evidence="2">
    <location>
        <begin position="1"/>
        <end position="22"/>
    </location>
</feature>
<dbReference type="GeneID" id="59331442"/>
<evidence type="ECO:0000313" key="4">
    <source>
        <dbReference type="Proteomes" id="UP000593566"/>
    </source>
</evidence>
<evidence type="ECO:0000256" key="2">
    <source>
        <dbReference type="SAM" id="SignalP"/>
    </source>
</evidence>
<dbReference type="Proteomes" id="UP000593566">
    <property type="component" value="Unassembled WGS sequence"/>
</dbReference>
<feature type="region of interest" description="Disordered" evidence="1">
    <location>
        <begin position="49"/>
        <end position="79"/>
    </location>
</feature>
<name>A0A8H6F9T9_9LECA</name>
<feature type="chain" id="PRO_5034501030" evidence="2">
    <location>
        <begin position="23"/>
        <end position="347"/>
    </location>
</feature>
<dbReference type="RefSeq" id="XP_037150032.1">
    <property type="nucleotide sequence ID" value="XM_037293954.1"/>
</dbReference>
<dbReference type="AlphaFoldDB" id="A0A8H6F9T9"/>
<evidence type="ECO:0000313" key="3">
    <source>
        <dbReference type="EMBL" id="KAF6220597.1"/>
    </source>
</evidence>
<feature type="compositionally biased region" description="Polar residues" evidence="1">
    <location>
        <begin position="54"/>
        <end position="64"/>
    </location>
</feature>